<protein>
    <submittedName>
        <fullName evidence="3">DUF4806 domain-containing protein</fullName>
    </submittedName>
</protein>
<dbReference type="STRING" id="62324.A0A182RN50"/>
<reference evidence="3" key="1">
    <citation type="submission" date="2020-05" db="UniProtKB">
        <authorList>
            <consortium name="EnsemblMetazoa"/>
        </authorList>
    </citation>
    <scope>IDENTIFICATION</scope>
    <source>
        <strain evidence="3">FUMOZ</strain>
    </source>
</reference>
<feature type="region of interest" description="Disordered" evidence="1">
    <location>
        <begin position="80"/>
        <end position="101"/>
    </location>
</feature>
<evidence type="ECO:0000256" key="1">
    <source>
        <dbReference type="SAM" id="MobiDB-lite"/>
    </source>
</evidence>
<evidence type="ECO:0000259" key="2">
    <source>
        <dbReference type="Pfam" id="PF16064"/>
    </source>
</evidence>
<sequence length="322" mass="36711">MYPSKRPLKTYTNKLLRKVGGQRDEQHNNNAEVEPTIKYEKDSEDEQEQGILATNNESHYTGLTMTCSDIEDSYEASLDGCSESQSSYSKDREQSTEMTDVTRAKNAIPSKEPSIAKVLDILTTVSEHIKDMQGKTEAIQKEVASISNRLALVEKKVGISLATMEQVKDVIITSDATLGNDASISTEPRFELKPITNETELMEFDSKLGDDGEYYSNVKKWLIMQITLLNVEDPDNRMHIAMDLVFDRTFMPLCSWAGRSKIPLRERTNILKLFADIGSNEYYTVNELFVRKFFLKKLPYAKHRINMKNSKSSCHKRKSTYS</sequence>
<dbReference type="EnsemblMetazoa" id="AFUN007681-RA">
    <property type="protein sequence ID" value="AFUN007681-PA"/>
    <property type="gene ID" value="AFUN007681"/>
</dbReference>
<dbReference type="VEuPathDB" id="VectorBase:AFUN007681"/>
<dbReference type="InterPro" id="IPR032071">
    <property type="entry name" value="DUF4806"/>
</dbReference>
<dbReference type="VEuPathDB" id="VectorBase:AFUN2_009222"/>
<accession>A0A182RN50</accession>
<evidence type="ECO:0000313" key="3">
    <source>
        <dbReference type="EnsemblMetazoa" id="AFUN007681-PA"/>
    </source>
</evidence>
<name>A0A182RN50_ANOFN</name>
<feature type="region of interest" description="Disordered" evidence="1">
    <location>
        <begin position="18"/>
        <end position="47"/>
    </location>
</feature>
<dbReference type="AlphaFoldDB" id="A0A182RN50"/>
<feature type="domain" description="DUF4806" evidence="2">
    <location>
        <begin position="193"/>
        <end position="276"/>
    </location>
</feature>
<organism evidence="3">
    <name type="scientific">Anopheles funestus</name>
    <name type="common">African malaria mosquito</name>
    <dbReference type="NCBI Taxonomy" id="62324"/>
    <lineage>
        <taxon>Eukaryota</taxon>
        <taxon>Metazoa</taxon>
        <taxon>Ecdysozoa</taxon>
        <taxon>Arthropoda</taxon>
        <taxon>Hexapoda</taxon>
        <taxon>Insecta</taxon>
        <taxon>Pterygota</taxon>
        <taxon>Neoptera</taxon>
        <taxon>Endopterygota</taxon>
        <taxon>Diptera</taxon>
        <taxon>Nematocera</taxon>
        <taxon>Culicoidea</taxon>
        <taxon>Culicidae</taxon>
        <taxon>Anophelinae</taxon>
        <taxon>Anopheles</taxon>
    </lineage>
</organism>
<proteinExistence type="predicted"/>
<feature type="compositionally biased region" description="Basic and acidic residues" evidence="1">
    <location>
        <begin position="89"/>
        <end position="101"/>
    </location>
</feature>
<dbReference type="Pfam" id="PF16064">
    <property type="entry name" value="DUF4806"/>
    <property type="match status" value="1"/>
</dbReference>